<dbReference type="PANTHER" id="PTHR31415">
    <property type="entry name" value="OS05G0367900 PROTEIN"/>
    <property type="match status" value="1"/>
</dbReference>
<dbReference type="GO" id="GO:0005886">
    <property type="term" value="C:plasma membrane"/>
    <property type="evidence" value="ECO:0007669"/>
    <property type="project" value="TreeGrafter"/>
</dbReference>
<dbReference type="GO" id="GO:0098542">
    <property type="term" value="P:defense response to other organism"/>
    <property type="evidence" value="ECO:0007669"/>
    <property type="project" value="InterPro"/>
</dbReference>
<evidence type="ECO:0000256" key="1">
    <source>
        <dbReference type="ARBA" id="ARBA00004370"/>
    </source>
</evidence>
<sequence>MADNGGGGDCARCCCSFILTSGLTALFLWLSLRTYKPTLFIQDFYVPALNKTDNSTAARNNHTISFHLKLKNQMKDKGVGYANISLTFFYDSTLPVANYTLPEFYQGHGKTANRNAVVEATGLPWTAAFAVVSNGTSSVNFRVKVATRVRSKIMLWFTKSHSLVVAGDVAVDGSGGNLKKKKRKIKLKSGVPDRGTHWVRMGHVAVFTFFFVLLF</sequence>
<evidence type="ECO:0008006" key="5">
    <source>
        <dbReference type="Google" id="ProtNLM"/>
    </source>
</evidence>
<dbReference type="PANTHER" id="PTHR31415:SF52">
    <property type="entry name" value="LATE EMBRYOGENESIS ABUNDANT (LEA) HYDROXYPROLINE-RICH GLYCOPROTEIN FAMILY-RELATED"/>
    <property type="match status" value="1"/>
</dbReference>
<evidence type="ECO:0000313" key="4">
    <source>
        <dbReference type="Proteomes" id="UP001190926"/>
    </source>
</evidence>
<gene>
    <name evidence="3" type="ORF">C2S53_015627</name>
</gene>
<dbReference type="Proteomes" id="UP001190926">
    <property type="component" value="Unassembled WGS sequence"/>
</dbReference>
<organism evidence="3 4">
    <name type="scientific">Perilla frutescens var. hirtella</name>
    <name type="common">Perilla citriodora</name>
    <name type="synonym">Perilla setoyensis</name>
    <dbReference type="NCBI Taxonomy" id="608512"/>
    <lineage>
        <taxon>Eukaryota</taxon>
        <taxon>Viridiplantae</taxon>
        <taxon>Streptophyta</taxon>
        <taxon>Embryophyta</taxon>
        <taxon>Tracheophyta</taxon>
        <taxon>Spermatophyta</taxon>
        <taxon>Magnoliopsida</taxon>
        <taxon>eudicotyledons</taxon>
        <taxon>Gunneridae</taxon>
        <taxon>Pentapetalae</taxon>
        <taxon>asterids</taxon>
        <taxon>lamiids</taxon>
        <taxon>Lamiales</taxon>
        <taxon>Lamiaceae</taxon>
        <taxon>Nepetoideae</taxon>
        <taxon>Elsholtzieae</taxon>
        <taxon>Perilla</taxon>
    </lineage>
</organism>
<protein>
    <recommendedName>
        <fullName evidence="5">Late embryogenesis abundant protein LEA-2 subgroup domain-containing protein</fullName>
    </recommendedName>
</protein>
<keyword evidence="4" id="KW-1185">Reference proteome</keyword>
<evidence type="ECO:0000313" key="3">
    <source>
        <dbReference type="EMBL" id="KAH6835534.1"/>
    </source>
</evidence>
<name>A0AAD4JLK1_PERFH</name>
<reference evidence="3 4" key="1">
    <citation type="journal article" date="2021" name="Nat. Commun.">
        <title>Incipient diploidization of the medicinal plant Perilla within 10,000 years.</title>
        <authorList>
            <person name="Zhang Y."/>
            <person name="Shen Q."/>
            <person name="Leng L."/>
            <person name="Zhang D."/>
            <person name="Chen S."/>
            <person name="Shi Y."/>
            <person name="Ning Z."/>
            <person name="Chen S."/>
        </authorList>
    </citation>
    <scope>NUCLEOTIDE SEQUENCE [LARGE SCALE GENOMIC DNA]</scope>
    <source>
        <strain evidence="4">cv. PC099</strain>
    </source>
</reference>
<dbReference type="GO" id="GO:0009506">
    <property type="term" value="C:plasmodesma"/>
    <property type="evidence" value="ECO:0007669"/>
    <property type="project" value="TreeGrafter"/>
</dbReference>
<comment type="caution">
    <text evidence="3">The sequence shown here is derived from an EMBL/GenBank/DDBJ whole genome shotgun (WGS) entry which is preliminary data.</text>
</comment>
<proteinExistence type="predicted"/>
<dbReference type="InterPro" id="IPR044839">
    <property type="entry name" value="NDR1-like"/>
</dbReference>
<keyword evidence="2" id="KW-0472">Membrane</keyword>
<comment type="subcellular location">
    <subcellularLocation>
        <location evidence="1">Membrane</location>
    </subcellularLocation>
</comment>
<dbReference type="EMBL" id="SDAM02000034">
    <property type="protein sequence ID" value="KAH6835534.1"/>
    <property type="molecule type" value="Genomic_DNA"/>
</dbReference>
<accession>A0AAD4JLK1</accession>
<evidence type="ECO:0000256" key="2">
    <source>
        <dbReference type="ARBA" id="ARBA00023136"/>
    </source>
</evidence>
<dbReference type="AlphaFoldDB" id="A0AAD4JLK1"/>